<gene>
    <name evidence="1" type="ORF">FM071_07820</name>
</gene>
<keyword evidence="2" id="KW-1185">Reference proteome</keyword>
<evidence type="ECO:0000313" key="1">
    <source>
        <dbReference type="EMBL" id="QOP46205.1"/>
    </source>
</evidence>
<evidence type="ECO:0000313" key="2">
    <source>
        <dbReference type="Proteomes" id="UP000593580"/>
    </source>
</evidence>
<dbReference type="AlphaFoldDB" id="A0A7M1B952"/>
<sequence>MKKRINCRRCAYYFVTWEKSQPHGCKAYGFKSAQIPSMVVFKSSGSDCSLFKEKAPAK</sequence>
<organism evidence="1 2">
    <name type="scientific">Sulfurimonas paralvinellae</name>
    <dbReference type="NCBI Taxonomy" id="317658"/>
    <lineage>
        <taxon>Bacteria</taxon>
        <taxon>Pseudomonadati</taxon>
        <taxon>Campylobacterota</taxon>
        <taxon>Epsilonproteobacteria</taxon>
        <taxon>Campylobacterales</taxon>
        <taxon>Sulfurimonadaceae</taxon>
        <taxon>Sulfurimonas</taxon>
    </lineage>
</organism>
<protein>
    <submittedName>
        <fullName evidence="1">Uracil-DNA glycosylase</fullName>
    </submittedName>
</protein>
<name>A0A7M1B952_9BACT</name>
<dbReference type="EMBL" id="CP041406">
    <property type="protein sequence ID" value="QOP46205.1"/>
    <property type="molecule type" value="Genomic_DNA"/>
</dbReference>
<dbReference type="Proteomes" id="UP000593580">
    <property type="component" value="Chromosome"/>
</dbReference>
<dbReference type="RefSeq" id="WP_193110439.1">
    <property type="nucleotide sequence ID" value="NZ_CP041406.1"/>
</dbReference>
<reference evidence="1 2" key="1">
    <citation type="submission" date="2019-07" db="EMBL/GenBank/DDBJ databases">
        <title>Sulfurimonas paralvinellae sp. nov., a novel mesophilic, hydrogen- and sulfur-oxidizing chemolithoautotroph within the Epsilonproteo- bacteria isolated from a deep-sea hydrothermal vent polychaete nest, reclassification of Thiomicrospira denitrificans as Sulfurimonas denitrificans comb. nov. and emended description of the genus Sulfurimonas.</title>
        <authorList>
            <person name="Wang S."/>
            <person name="Jiang L."/>
            <person name="Shao Z."/>
        </authorList>
    </citation>
    <scope>NUCLEOTIDE SEQUENCE [LARGE SCALE GENOMIC DNA]</scope>
    <source>
        <strain evidence="1 2">GO25</strain>
    </source>
</reference>
<dbReference type="KEGG" id="spal:FM071_07820"/>
<accession>A0A7M1B952</accession>
<proteinExistence type="predicted"/>